<evidence type="ECO:0000313" key="1">
    <source>
        <dbReference type="EMBL" id="MPM71718.1"/>
    </source>
</evidence>
<comment type="caution">
    <text evidence="1">The sequence shown here is derived from an EMBL/GenBank/DDBJ whole genome shotgun (WGS) entry which is preliminary data.</text>
</comment>
<name>A0A645C2Y6_9ZZZZ</name>
<dbReference type="AlphaFoldDB" id="A0A645C2Y6"/>
<accession>A0A645C2Y6</accession>
<reference evidence="1" key="1">
    <citation type="submission" date="2019-08" db="EMBL/GenBank/DDBJ databases">
        <authorList>
            <person name="Kucharzyk K."/>
            <person name="Murdoch R.W."/>
            <person name="Higgins S."/>
            <person name="Loffler F."/>
        </authorList>
    </citation>
    <scope>NUCLEOTIDE SEQUENCE</scope>
</reference>
<organism evidence="1">
    <name type="scientific">bioreactor metagenome</name>
    <dbReference type="NCBI Taxonomy" id="1076179"/>
    <lineage>
        <taxon>unclassified sequences</taxon>
        <taxon>metagenomes</taxon>
        <taxon>ecological metagenomes</taxon>
    </lineage>
</organism>
<protein>
    <submittedName>
        <fullName evidence="1">Uncharacterized protein</fullName>
    </submittedName>
</protein>
<dbReference type="EMBL" id="VSSQ01024292">
    <property type="protein sequence ID" value="MPM71718.1"/>
    <property type="molecule type" value="Genomic_DNA"/>
</dbReference>
<proteinExistence type="predicted"/>
<sequence length="137" mass="14581">MHGHLPASVAHRFEAFGLHGDGQQCGRCLLAGGGQHVQLTMIGRGAARGSQLFGQAQQAVGFTTHGAGHHHHLVACPRPFGHALGDVLDALCRAHRCAAVFMNDQCHGIFGVTKLFSITAQDGLKAVLARRRFVQKS</sequence>
<gene>
    <name evidence="1" type="ORF">SDC9_118688</name>
</gene>